<organism evidence="2 3">
    <name type="scientific">Erythrobacter litoralis (strain HTCC2594)</name>
    <dbReference type="NCBI Taxonomy" id="314225"/>
    <lineage>
        <taxon>Bacteria</taxon>
        <taxon>Pseudomonadati</taxon>
        <taxon>Pseudomonadota</taxon>
        <taxon>Alphaproteobacteria</taxon>
        <taxon>Sphingomonadales</taxon>
        <taxon>Erythrobacteraceae</taxon>
        <taxon>Erythrobacter/Porphyrobacter group</taxon>
        <taxon>Erythrobacter</taxon>
    </lineage>
</organism>
<dbReference type="Gene3D" id="1.10.150.20">
    <property type="entry name" value="5' to 3' exonuclease, C-terminal subdomain"/>
    <property type="match status" value="1"/>
</dbReference>
<evidence type="ECO:0000313" key="3">
    <source>
        <dbReference type="Proteomes" id="UP000008808"/>
    </source>
</evidence>
<dbReference type="OrthoDB" id="9807941at2"/>
<dbReference type="STRING" id="314225.ELI_09190"/>
<dbReference type="KEGG" id="eli:ELI_09190"/>
<dbReference type="EMBL" id="CP000157">
    <property type="protein sequence ID" value="ABC63930.1"/>
    <property type="molecule type" value="Genomic_DNA"/>
</dbReference>
<keyword evidence="1" id="KW-1133">Transmembrane helix</keyword>
<sequence>MIELVEANWPVFLIVLLIGIAAAWFVFVGSRKTQVTRDESGEPDKPAARNQALIDSEPVVKRDPVPEPTPVVPVAPMGMAGAGPAVAAAAQEAAAEAQSRDDLTRIKGVGPKLATILHEKGVTSFEQIANWNDADIDAIDAKLGRFQGRIRRDDWPTQARFLASGDTAGYEAQFGKL</sequence>
<evidence type="ECO:0000256" key="1">
    <source>
        <dbReference type="SAM" id="Phobius"/>
    </source>
</evidence>
<accession>Q2N8R1</accession>
<name>Q2N8R1_ERYLH</name>
<dbReference type="Pfam" id="PF14520">
    <property type="entry name" value="HHH_5"/>
    <property type="match status" value="1"/>
</dbReference>
<feature type="transmembrane region" description="Helical" evidence="1">
    <location>
        <begin position="12"/>
        <end position="30"/>
    </location>
</feature>
<keyword evidence="3" id="KW-1185">Reference proteome</keyword>
<protein>
    <submittedName>
        <fullName evidence="2">Uncharacterized protein</fullName>
    </submittedName>
</protein>
<dbReference type="AlphaFoldDB" id="Q2N8R1"/>
<dbReference type="Proteomes" id="UP000008808">
    <property type="component" value="Chromosome"/>
</dbReference>
<proteinExistence type="predicted"/>
<keyword evidence="1" id="KW-0472">Membrane</keyword>
<evidence type="ECO:0000313" key="2">
    <source>
        <dbReference type="EMBL" id="ABC63930.1"/>
    </source>
</evidence>
<dbReference type="eggNOG" id="COG3743">
    <property type="taxonomic scope" value="Bacteria"/>
</dbReference>
<reference evidence="3" key="1">
    <citation type="journal article" date="2009" name="J. Bacteriol.">
        <title>Complete genome sequence of Erythrobacter litoralis HTCC2594.</title>
        <authorList>
            <person name="Oh H.M."/>
            <person name="Giovannoni S.J."/>
            <person name="Ferriera S."/>
            <person name="Johnson J."/>
            <person name="Cho J.C."/>
        </authorList>
    </citation>
    <scope>NUCLEOTIDE SEQUENCE [LARGE SCALE GENOMIC DNA]</scope>
    <source>
        <strain evidence="3">HTCC2594</strain>
    </source>
</reference>
<keyword evidence="1" id="KW-0812">Transmembrane</keyword>
<gene>
    <name evidence="2" type="ordered locus">ELI_09190</name>
</gene>
<dbReference type="HOGENOM" id="CLU_070816_2_0_5"/>
<dbReference type="RefSeq" id="WP_011414758.1">
    <property type="nucleotide sequence ID" value="NC_007722.1"/>
</dbReference>